<evidence type="ECO:0000256" key="6">
    <source>
        <dbReference type="ARBA" id="ARBA00023157"/>
    </source>
</evidence>
<accession>A0A6A6C114</accession>
<evidence type="ECO:0000256" key="1">
    <source>
        <dbReference type="ARBA" id="ARBA00009006"/>
    </source>
</evidence>
<dbReference type="PANTHER" id="PTHR42104">
    <property type="entry name" value="EXTRACELLULAR GUANYL-SPECIFIC RIBONUCLEASE RNTA (AFU_ORTHOLOGUE AFUA_4G03230)"/>
    <property type="match status" value="1"/>
</dbReference>
<feature type="chain" id="PRO_5025587197" description="ribonuclease T1" evidence="9">
    <location>
        <begin position="19"/>
        <end position="133"/>
    </location>
</feature>
<evidence type="ECO:0000256" key="7">
    <source>
        <dbReference type="ARBA" id="ARBA00023239"/>
    </source>
</evidence>
<feature type="signal peptide" evidence="9">
    <location>
        <begin position="1"/>
        <end position="18"/>
    </location>
</feature>
<dbReference type="GO" id="GO:0046589">
    <property type="term" value="F:ribonuclease T1 activity"/>
    <property type="evidence" value="ECO:0007669"/>
    <property type="project" value="UniProtKB-EC"/>
</dbReference>
<keyword evidence="3" id="KW-0540">Nuclease</keyword>
<dbReference type="GeneID" id="54572288"/>
<keyword evidence="6" id="KW-1015">Disulfide bond</keyword>
<dbReference type="RefSeq" id="XP_033660285.1">
    <property type="nucleotide sequence ID" value="XM_033819016.1"/>
</dbReference>
<keyword evidence="11" id="KW-1185">Reference proteome</keyword>
<keyword evidence="4" id="KW-0255">Endonuclease</keyword>
<gene>
    <name evidence="10" type="ORF">M409DRAFT_71063</name>
</gene>
<dbReference type="EMBL" id="ML993638">
    <property type="protein sequence ID" value="KAF2159396.1"/>
    <property type="molecule type" value="Genomic_DNA"/>
</dbReference>
<reference evidence="10" key="1">
    <citation type="journal article" date="2020" name="Stud. Mycol.">
        <title>101 Dothideomycetes genomes: a test case for predicting lifestyles and emergence of pathogens.</title>
        <authorList>
            <person name="Haridas S."/>
            <person name="Albert R."/>
            <person name="Binder M."/>
            <person name="Bloem J."/>
            <person name="Labutti K."/>
            <person name="Salamov A."/>
            <person name="Andreopoulos B."/>
            <person name="Baker S."/>
            <person name="Barry K."/>
            <person name="Bills G."/>
            <person name="Bluhm B."/>
            <person name="Cannon C."/>
            <person name="Castanera R."/>
            <person name="Culley D."/>
            <person name="Daum C."/>
            <person name="Ezra D."/>
            <person name="Gonzalez J."/>
            <person name="Henrissat B."/>
            <person name="Kuo A."/>
            <person name="Liang C."/>
            <person name="Lipzen A."/>
            <person name="Lutzoni F."/>
            <person name="Magnuson J."/>
            <person name="Mondo S."/>
            <person name="Nolan M."/>
            <person name="Ohm R."/>
            <person name="Pangilinan J."/>
            <person name="Park H.-J."/>
            <person name="Ramirez L."/>
            <person name="Alfaro M."/>
            <person name="Sun H."/>
            <person name="Tritt A."/>
            <person name="Yoshinaga Y."/>
            <person name="Zwiers L.-H."/>
            <person name="Turgeon B."/>
            <person name="Goodwin S."/>
            <person name="Spatafora J."/>
            <person name="Crous P."/>
            <person name="Grigoriev I."/>
        </authorList>
    </citation>
    <scope>NUCLEOTIDE SEQUENCE</scope>
    <source>
        <strain evidence="10">ATCC 36951</strain>
    </source>
</reference>
<evidence type="ECO:0000256" key="3">
    <source>
        <dbReference type="ARBA" id="ARBA00022722"/>
    </source>
</evidence>
<evidence type="ECO:0000256" key="8">
    <source>
        <dbReference type="ARBA" id="ARBA00034015"/>
    </source>
</evidence>
<proteinExistence type="inferred from homology"/>
<keyword evidence="7" id="KW-0456">Lyase</keyword>
<evidence type="ECO:0000256" key="5">
    <source>
        <dbReference type="ARBA" id="ARBA00022801"/>
    </source>
</evidence>
<dbReference type="GO" id="GO:0016787">
    <property type="term" value="F:hydrolase activity"/>
    <property type="evidence" value="ECO:0007669"/>
    <property type="project" value="UniProtKB-KW"/>
</dbReference>
<organism evidence="10 11">
    <name type="scientific">Zasmidium cellare ATCC 36951</name>
    <dbReference type="NCBI Taxonomy" id="1080233"/>
    <lineage>
        <taxon>Eukaryota</taxon>
        <taxon>Fungi</taxon>
        <taxon>Dikarya</taxon>
        <taxon>Ascomycota</taxon>
        <taxon>Pezizomycotina</taxon>
        <taxon>Dothideomycetes</taxon>
        <taxon>Dothideomycetidae</taxon>
        <taxon>Mycosphaerellales</taxon>
        <taxon>Mycosphaerellaceae</taxon>
        <taxon>Zasmidium</taxon>
    </lineage>
</organism>
<dbReference type="Pfam" id="PF00545">
    <property type="entry name" value="Ribonuclease"/>
    <property type="match status" value="1"/>
</dbReference>
<evidence type="ECO:0000256" key="2">
    <source>
        <dbReference type="ARBA" id="ARBA00012549"/>
    </source>
</evidence>
<keyword evidence="9" id="KW-0732">Signal</keyword>
<sequence length="133" mass="13928">MRFSIVSSALLFAVSALAAPTSELVARQSSTTCGNNYYSSGQVNAALNQGYNYYANGQQVGSGDYPHTYNNYEGFDFPVSGPYQEFPIKESGVYTGGSPGADRVVFNTDGDYAGAITHTGASGNNFVGCSGTN</sequence>
<evidence type="ECO:0000313" key="11">
    <source>
        <dbReference type="Proteomes" id="UP000799537"/>
    </source>
</evidence>
<dbReference type="GO" id="GO:0003723">
    <property type="term" value="F:RNA binding"/>
    <property type="evidence" value="ECO:0007669"/>
    <property type="project" value="InterPro"/>
</dbReference>
<name>A0A6A6C114_ZASCE</name>
<dbReference type="InterPro" id="IPR000026">
    <property type="entry name" value="N1-like"/>
</dbReference>
<comment type="catalytic activity">
    <reaction evidence="8">
        <text>[RNA] containing guanosine + H2O = an [RNA fragment]-3'-guanosine-3'-phosphate + a 5'-hydroxy-ribonucleotide-3'-[RNA fragment].</text>
        <dbReference type="EC" id="4.6.1.24"/>
    </reaction>
</comment>
<dbReference type="OrthoDB" id="5425539at2759"/>
<dbReference type="InterPro" id="IPR016191">
    <property type="entry name" value="Ribonuclease/ribotoxin"/>
</dbReference>
<dbReference type="SUPFAM" id="SSF53933">
    <property type="entry name" value="Microbial ribonucleases"/>
    <property type="match status" value="1"/>
</dbReference>
<dbReference type="Proteomes" id="UP000799537">
    <property type="component" value="Unassembled WGS sequence"/>
</dbReference>
<dbReference type="Gene3D" id="3.10.450.30">
    <property type="entry name" value="Microbial ribonucleases"/>
    <property type="match status" value="1"/>
</dbReference>
<keyword evidence="5" id="KW-0378">Hydrolase</keyword>
<protein>
    <recommendedName>
        <fullName evidence="2">ribonuclease T1</fullName>
        <ecNumber evidence="2">4.6.1.24</ecNumber>
    </recommendedName>
</protein>
<evidence type="ECO:0000256" key="9">
    <source>
        <dbReference type="SAM" id="SignalP"/>
    </source>
</evidence>
<evidence type="ECO:0000313" key="10">
    <source>
        <dbReference type="EMBL" id="KAF2159396.1"/>
    </source>
</evidence>
<dbReference type="PANTHER" id="PTHR42104:SF1">
    <property type="entry name" value="EXTRACELLULAR GUANYL-SPECIFIC RIBONUCLEASE RNTA (AFU_ORTHOLOGUE AFUA_4G03230)"/>
    <property type="match status" value="1"/>
</dbReference>
<comment type="similarity">
    <text evidence="1">Belongs to the ribonuclease N1/T1 family.</text>
</comment>
<dbReference type="CDD" id="cd00606">
    <property type="entry name" value="fungal_RNase"/>
    <property type="match status" value="1"/>
</dbReference>
<dbReference type="AlphaFoldDB" id="A0A6A6C114"/>
<evidence type="ECO:0000256" key="4">
    <source>
        <dbReference type="ARBA" id="ARBA00022759"/>
    </source>
</evidence>
<dbReference type="EC" id="4.6.1.24" evidence="2"/>